<name>A0A397T1S9_9GLOM</name>
<evidence type="ECO:0000313" key="1">
    <source>
        <dbReference type="EMBL" id="RIA90027.1"/>
    </source>
</evidence>
<gene>
    <name evidence="1" type="ORF">C1645_876359</name>
</gene>
<organism evidence="1 2">
    <name type="scientific">Glomus cerebriforme</name>
    <dbReference type="NCBI Taxonomy" id="658196"/>
    <lineage>
        <taxon>Eukaryota</taxon>
        <taxon>Fungi</taxon>
        <taxon>Fungi incertae sedis</taxon>
        <taxon>Mucoromycota</taxon>
        <taxon>Glomeromycotina</taxon>
        <taxon>Glomeromycetes</taxon>
        <taxon>Glomerales</taxon>
        <taxon>Glomeraceae</taxon>
        <taxon>Glomus</taxon>
    </lineage>
</organism>
<proteinExistence type="predicted"/>
<evidence type="ECO:0000313" key="2">
    <source>
        <dbReference type="Proteomes" id="UP000265703"/>
    </source>
</evidence>
<dbReference type="Proteomes" id="UP000265703">
    <property type="component" value="Unassembled WGS sequence"/>
</dbReference>
<dbReference type="InterPro" id="IPR036322">
    <property type="entry name" value="WD40_repeat_dom_sf"/>
</dbReference>
<keyword evidence="2" id="KW-1185">Reference proteome</keyword>
<evidence type="ECO:0008006" key="3">
    <source>
        <dbReference type="Google" id="ProtNLM"/>
    </source>
</evidence>
<reference evidence="1 2" key="1">
    <citation type="submission" date="2018-06" db="EMBL/GenBank/DDBJ databases">
        <title>Comparative genomics reveals the genomic features of Rhizophagus irregularis, R. cerebriforme, R. diaphanum and Gigaspora rosea, and their symbiotic lifestyle signature.</title>
        <authorList>
            <person name="Morin E."/>
            <person name="San Clemente H."/>
            <person name="Chen E.C.H."/>
            <person name="De La Providencia I."/>
            <person name="Hainaut M."/>
            <person name="Kuo A."/>
            <person name="Kohler A."/>
            <person name="Murat C."/>
            <person name="Tang N."/>
            <person name="Roy S."/>
            <person name="Loubradou J."/>
            <person name="Henrissat B."/>
            <person name="Grigoriev I.V."/>
            <person name="Corradi N."/>
            <person name="Roux C."/>
            <person name="Martin F.M."/>
        </authorList>
    </citation>
    <scope>NUCLEOTIDE SEQUENCE [LARGE SCALE GENOMIC DNA]</scope>
    <source>
        <strain evidence="1 2">DAOM 227022</strain>
    </source>
</reference>
<dbReference type="SUPFAM" id="SSF50978">
    <property type="entry name" value="WD40 repeat-like"/>
    <property type="match status" value="1"/>
</dbReference>
<sequence length="213" mass="25312">MSQSSDISVKIDDEINIENNIATDVEKNIATDIEKIDKPHNGKPITMIELSPKGTYLVTYSPEDKSIIGWNVTNVEDEFQLKPDDYCHIIHEYYEYKNMINMCVSDDKKLAYIYRIIMRRLKIIDMNNNGQEIKLNFDSFNYYIYFCTFNLKNEFILHNYKLISISKYDKLYLLFSGIYIHEWDLLTEKSIRMFVNEEKIEISKFPAMKSLFI</sequence>
<protein>
    <recommendedName>
        <fullName evidence="3">WD40-repeat-containing domain protein</fullName>
    </recommendedName>
</protein>
<dbReference type="OrthoDB" id="2442002at2759"/>
<accession>A0A397T1S9</accession>
<dbReference type="AlphaFoldDB" id="A0A397T1S9"/>
<dbReference type="EMBL" id="QKYT01000195">
    <property type="protein sequence ID" value="RIA90027.1"/>
    <property type="molecule type" value="Genomic_DNA"/>
</dbReference>
<comment type="caution">
    <text evidence="1">The sequence shown here is derived from an EMBL/GenBank/DDBJ whole genome shotgun (WGS) entry which is preliminary data.</text>
</comment>